<dbReference type="AlphaFoldDB" id="A0A2M9EZG1"/>
<keyword evidence="2" id="KW-1185">Reference proteome</keyword>
<evidence type="ECO:0000313" key="2">
    <source>
        <dbReference type="Proteomes" id="UP000228680"/>
    </source>
</evidence>
<dbReference type="GO" id="GO:0008168">
    <property type="term" value="F:methyltransferase activity"/>
    <property type="evidence" value="ECO:0007669"/>
    <property type="project" value="UniProtKB-KW"/>
</dbReference>
<dbReference type="CDD" id="cd02440">
    <property type="entry name" value="AdoMet_MTases"/>
    <property type="match status" value="1"/>
</dbReference>
<evidence type="ECO:0000313" key="1">
    <source>
        <dbReference type="EMBL" id="PJK16597.1"/>
    </source>
</evidence>
<gene>
    <name evidence="1" type="ORF">CQS04_05420</name>
</gene>
<reference evidence="1 2" key="1">
    <citation type="submission" date="2017-10" db="EMBL/GenBank/DDBJ databases">
        <title>Draft genome of Chryseomicrobium casticus sp. nov.</title>
        <authorList>
            <person name="Chakraborty R."/>
            <person name="Saha T."/>
        </authorList>
    </citation>
    <scope>NUCLEOTIDE SEQUENCE [LARGE SCALE GENOMIC DNA]</scope>
    <source>
        <strain evidence="1 2">ET03</strain>
    </source>
</reference>
<accession>A0A2M9EZG1</accession>
<dbReference type="InterPro" id="IPR029063">
    <property type="entry name" value="SAM-dependent_MTases_sf"/>
</dbReference>
<dbReference type="OrthoDB" id="9777638at2"/>
<dbReference type="RefSeq" id="WP_100353162.1">
    <property type="nucleotide sequence ID" value="NZ_PCGR01000002.1"/>
</dbReference>
<dbReference type="SUPFAM" id="SSF53335">
    <property type="entry name" value="S-adenosyl-L-methionine-dependent methyltransferases"/>
    <property type="match status" value="1"/>
</dbReference>
<proteinExistence type="predicted"/>
<dbReference type="Pfam" id="PF13489">
    <property type="entry name" value="Methyltransf_23"/>
    <property type="match status" value="1"/>
</dbReference>
<name>A0A2M9EZG1_9BACL</name>
<keyword evidence="1" id="KW-0808">Transferase</keyword>
<comment type="caution">
    <text evidence="1">The sequence shown here is derived from an EMBL/GenBank/DDBJ whole genome shotgun (WGS) entry which is preliminary data.</text>
</comment>
<dbReference type="Proteomes" id="UP000228680">
    <property type="component" value="Unassembled WGS sequence"/>
</dbReference>
<dbReference type="EMBL" id="PCGR01000002">
    <property type="protein sequence ID" value="PJK16597.1"/>
    <property type="molecule type" value="Genomic_DNA"/>
</dbReference>
<dbReference type="Gene3D" id="3.40.50.150">
    <property type="entry name" value="Vaccinia Virus protein VP39"/>
    <property type="match status" value="1"/>
</dbReference>
<dbReference type="GO" id="GO:0032259">
    <property type="term" value="P:methylation"/>
    <property type="evidence" value="ECO:0007669"/>
    <property type="project" value="UniProtKB-KW"/>
</dbReference>
<sequence>MKTEVEVFCEKYQLFNDDEIQKVQLLHRFQLAQSFGIEEGMTVLEIGCGQGDMTVVLADKVGASGHVTAIDIAGGDYGAPLTLEQSHQKIKQTVLGERISFHLDTDFLSFEGLKHYDGIVFAHSSWYFHSPERLAEYLSKIRTVTSNLFFAEWDLAFTDISQRGHFCAAMLLALHSTITENDSNIQHLFSRETIHRMMEDAGFSIAREETVYSRYLQDGQWEMGYAKTLRDAFLKSPTQLQTLATSLIDAMKQSGTDSLDTFVLIGK</sequence>
<protein>
    <submittedName>
        <fullName evidence="1">SAM-dependent methyltransferase</fullName>
    </submittedName>
</protein>
<keyword evidence="1" id="KW-0489">Methyltransferase</keyword>
<organism evidence="1 2">
    <name type="scientific">Chryseomicrobium excrementi</name>
    <dbReference type="NCBI Taxonomy" id="2041346"/>
    <lineage>
        <taxon>Bacteria</taxon>
        <taxon>Bacillati</taxon>
        <taxon>Bacillota</taxon>
        <taxon>Bacilli</taxon>
        <taxon>Bacillales</taxon>
        <taxon>Caryophanaceae</taxon>
        <taxon>Chryseomicrobium</taxon>
    </lineage>
</organism>